<dbReference type="Pfam" id="PF13411">
    <property type="entry name" value="MerR_1"/>
    <property type="match status" value="1"/>
</dbReference>
<dbReference type="CDD" id="cd00592">
    <property type="entry name" value="HTH_MerR-like"/>
    <property type="match status" value="1"/>
</dbReference>
<sequence length="217" mass="24541">MKKTSAVNVISAFTEDQAARLTGLTVHRLRHWDRTGFFIPSLAAQDRRVPFSRVYSFRDLVSLQILKALRIDLGCSLQHLRDVKEKLAHLGDDRWSHTTLHVLNKKVVFFDEERDEHREPVSGQIVLQIPLKVVRSDMRKAAKALGQRTDTEIGSIERHRNVSHNAAVIAGTRIPVAAIKRLAEDGYNVAQIVEEYPSLTDKDVIAALRYDDKKSAA</sequence>
<dbReference type="InterPro" id="IPR000551">
    <property type="entry name" value="MerR-type_HTH_dom"/>
</dbReference>
<dbReference type="InterPro" id="IPR007367">
    <property type="entry name" value="DUF433"/>
</dbReference>
<dbReference type="InterPro" id="IPR009061">
    <property type="entry name" value="DNA-bd_dom_put_sf"/>
</dbReference>
<reference evidence="2 3" key="1">
    <citation type="submission" date="2015-11" db="EMBL/GenBank/DDBJ databases">
        <title>Ensifer anhuiense sp. nov., an effective nitrogen fixation bacterium with Glycine soja.</title>
        <authorList>
            <person name="Yan H."/>
            <person name="Chen W."/>
        </authorList>
    </citation>
    <scope>NUCLEOTIDE SEQUENCE [LARGE SCALE GENOMIC DNA]</scope>
    <source>
        <strain evidence="2 3">LMG 7837</strain>
    </source>
</reference>
<dbReference type="GO" id="GO:0006355">
    <property type="term" value="P:regulation of DNA-templated transcription"/>
    <property type="evidence" value="ECO:0007669"/>
    <property type="project" value="InterPro"/>
</dbReference>
<dbReference type="GO" id="GO:0003677">
    <property type="term" value="F:DNA binding"/>
    <property type="evidence" value="ECO:0007669"/>
    <property type="project" value="InterPro"/>
</dbReference>
<dbReference type="SMART" id="SM00422">
    <property type="entry name" value="HTH_MERR"/>
    <property type="match status" value="1"/>
</dbReference>
<name>A0A178YKC0_SINSA</name>
<dbReference type="Gene3D" id="1.10.1660.10">
    <property type="match status" value="1"/>
</dbReference>
<accession>A0A178YKC0</accession>
<dbReference type="Gene3D" id="1.10.10.10">
    <property type="entry name" value="Winged helix-like DNA-binding domain superfamily/Winged helix DNA-binding domain"/>
    <property type="match status" value="1"/>
</dbReference>
<dbReference type="EMBL" id="LNQB01000064">
    <property type="protein sequence ID" value="OAP47736.1"/>
    <property type="molecule type" value="Genomic_DNA"/>
</dbReference>
<evidence type="ECO:0000313" key="3">
    <source>
        <dbReference type="Proteomes" id="UP000078507"/>
    </source>
</evidence>
<dbReference type="OrthoDB" id="7595417at2"/>
<organism evidence="2 3">
    <name type="scientific">Sinorhizobium saheli</name>
    <dbReference type="NCBI Taxonomy" id="36856"/>
    <lineage>
        <taxon>Bacteria</taxon>
        <taxon>Pseudomonadati</taxon>
        <taxon>Pseudomonadota</taxon>
        <taxon>Alphaproteobacteria</taxon>
        <taxon>Hyphomicrobiales</taxon>
        <taxon>Rhizobiaceae</taxon>
        <taxon>Sinorhizobium/Ensifer group</taxon>
        <taxon>Sinorhizobium</taxon>
    </lineage>
</organism>
<comment type="caution">
    <text evidence="2">The sequence shown here is derived from an EMBL/GenBank/DDBJ whole genome shotgun (WGS) entry which is preliminary data.</text>
</comment>
<dbReference type="InterPro" id="IPR009057">
    <property type="entry name" value="Homeodomain-like_sf"/>
</dbReference>
<feature type="domain" description="HTH merR-type" evidence="1">
    <location>
        <begin position="13"/>
        <end position="87"/>
    </location>
</feature>
<dbReference type="Pfam" id="PF04255">
    <property type="entry name" value="DUF433"/>
    <property type="match status" value="1"/>
</dbReference>
<dbReference type="PANTHER" id="PTHR34849">
    <property type="entry name" value="SSL5025 PROTEIN"/>
    <property type="match status" value="1"/>
</dbReference>
<keyword evidence="3" id="KW-1185">Reference proteome</keyword>
<evidence type="ECO:0000259" key="1">
    <source>
        <dbReference type="SMART" id="SM00422"/>
    </source>
</evidence>
<gene>
    <name evidence="2" type="ORF">ATB98_03860</name>
</gene>
<evidence type="ECO:0000313" key="2">
    <source>
        <dbReference type="EMBL" id="OAP47736.1"/>
    </source>
</evidence>
<dbReference type="RefSeq" id="WP_066871454.1">
    <property type="nucleotide sequence ID" value="NZ_LNQB01000064.1"/>
</dbReference>
<dbReference type="PANTHER" id="PTHR34849:SF4">
    <property type="entry name" value="SLR1209 PROTEIN"/>
    <property type="match status" value="1"/>
</dbReference>
<dbReference type="Proteomes" id="UP000078507">
    <property type="component" value="Unassembled WGS sequence"/>
</dbReference>
<proteinExistence type="predicted"/>
<dbReference type="InterPro" id="IPR036388">
    <property type="entry name" value="WH-like_DNA-bd_sf"/>
</dbReference>
<protein>
    <recommendedName>
        <fullName evidence="1">HTH merR-type domain-containing protein</fullName>
    </recommendedName>
</protein>
<dbReference type="SUPFAM" id="SSF46689">
    <property type="entry name" value="Homeodomain-like"/>
    <property type="match status" value="1"/>
</dbReference>
<dbReference type="SUPFAM" id="SSF46955">
    <property type="entry name" value="Putative DNA-binding domain"/>
    <property type="match status" value="1"/>
</dbReference>
<dbReference type="AlphaFoldDB" id="A0A178YKC0"/>